<evidence type="ECO:0000259" key="2">
    <source>
        <dbReference type="Pfam" id="PF06985"/>
    </source>
</evidence>
<dbReference type="EMBL" id="NIZV01000060">
    <property type="protein sequence ID" value="RSM13799.1"/>
    <property type="molecule type" value="Genomic_DNA"/>
</dbReference>
<keyword evidence="5" id="KW-1185">Reference proteome</keyword>
<dbReference type="Pfam" id="PF06985">
    <property type="entry name" value="HET"/>
    <property type="match status" value="1"/>
</dbReference>
<dbReference type="PANTHER" id="PTHR10622">
    <property type="entry name" value="HET DOMAIN-CONTAINING PROTEIN"/>
    <property type="match status" value="1"/>
</dbReference>
<reference evidence="4 5" key="1">
    <citation type="submission" date="2017-06" db="EMBL/GenBank/DDBJ databases">
        <title>Cmopartive genomic analysis of Ambrosia Fusariam Clade fungi.</title>
        <authorList>
            <person name="Stajich J.E."/>
            <person name="Carrillo J."/>
            <person name="Kijimoto T."/>
            <person name="Eskalen A."/>
            <person name="O'Donnell K."/>
            <person name="Kasson M."/>
        </authorList>
    </citation>
    <scope>NUCLEOTIDE SEQUENCE [LARGE SCALE GENOMIC DNA]</scope>
    <source>
        <strain evidence="4 5">NRRL 20438</strain>
    </source>
</reference>
<evidence type="ECO:0000313" key="4">
    <source>
        <dbReference type="EMBL" id="RSM13799.1"/>
    </source>
</evidence>
<protein>
    <submittedName>
        <fullName evidence="4">Uncharacterized protein</fullName>
    </submittedName>
</protein>
<name>A0A428UHP6_9HYPO</name>
<dbReference type="PANTHER" id="PTHR10622:SF10">
    <property type="entry name" value="HET DOMAIN-CONTAINING PROTEIN"/>
    <property type="match status" value="1"/>
</dbReference>
<dbReference type="Pfam" id="PF26640">
    <property type="entry name" value="DUF8212"/>
    <property type="match status" value="1"/>
</dbReference>
<proteinExistence type="predicted"/>
<evidence type="ECO:0000256" key="1">
    <source>
        <dbReference type="SAM" id="MobiDB-lite"/>
    </source>
</evidence>
<feature type="domain" description="DUF8212" evidence="3">
    <location>
        <begin position="227"/>
        <end position="344"/>
    </location>
</feature>
<feature type="region of interest" description="Disordered" evidence="1">
    <location>
        <begin position="481"/>
        <end position="504"/>
    </location>
</feature>
<dbReference type="InterPro" id="IPR058525">
    <property type="entry name" value="DUF8212"/>
</dbReference>
<dbReference type="AlphaFoldDB" id="A0A428UHP6"/>
<sequence length="620" mass="69398">MYLLHSQSLQIRYFNGYAPPYAILSHTWSEEEVTFQDMTNGKDFHIHKHGFRKITAFCNMARMNGFDYVWVDTCCIDKTSSAELSEAINSMYRWYQEATMCYAYLEDVADTGEASDEDSLRLTDFARSRWFTRGWTLQELIAPKHLEFFTGDWVRLGTKFGLRNLLSEITSIDVGVLSGRAIDSVSVAEKMSWAAHRQTTRIEDVAYCLLGLFKVNMPLLYGEGMGAFRRLQHEILRQREDYSILLWSDPMTMGNSISPVIATSPSAFSAHVTLNLRPELSQTIISLSSLSKVSRFSGQGFIRKHPKIFPDAISPLAFDPPTITNRGLSTTLNLFELKNRRSQESGSVYAWTFYRLEDRFVCIQLSPQRIDTGTVHLRIGDIYLVSGSEVTMSKLETIFLALEPVESGIDLGLGKEHHHGYQEPALTVQGIQPSSAFIVFWDTLTVKNQGSKSERMEFQYILDSSLSMEEYNHSNVIQAHQGDAGSEEPGSNVGATHAVSSNSPDHLDFSITEIFRIIPKPASSPKGHEGIAIVLGLLGGMVWCRPISVPEFPTTLTDMKDGIEETFRDRSGLSDQSSITLQGGDRVSVEVRLGKPVTGREGKAKLSYAVTISIDRKGNN</sequence>
<organism evidence="4 5">
    <name type="scientific">Fusarium ambrosium</name>
    <dbReference type="NCBI Taxonomy" id="131363"/>
    <lineage>
        <taxon>Eukaryota</taxon>
        <taxon>Fungi</taxon>
        <taxon>Dikarya</taxon>
        <taxon>Ascomycota</taxon>
        <taxon>Pezizomycotina</taxon>
        <taxon>Sordariomycetes</taxon>
        <taxon>Hypocreomycetidae</taxon>
        <taxon>Hypocreales</taxon>
        <taxon>Nectriaceae</taxon>
        <taxon>Fusarium</taxon>
        <taxon>Fusarium solani species complex</taxon>
    </lineage>
</organism>
<comment type="caution">
    <text evidence="4">The sequence shown here is derived from an EMBL/GenBank/DDBJ whole genome shotgun (WGS) entry which is preliminary data.</text>
</comment>
<dbReference type="InterPro" id="IPR010730">
    <property type="entry name" value="HET"/>
</dbReference>
<dbReference type="Proteomes" id="UP000288429">
    <property type="component" value="Unassembled WGS sequence"/>
</dbReference>
<feature type="domain" description="Heterokaryon incompatibility" evidence="2">
    <location>
        <begin position="21"/>
        <end position="112"/>
    </location>
</feature>
<evidence type="ECO:0000313" key="5">
    <source>
        <dbReference type="Proteomes" id="UP000288429"/>
    </source>
</evidence>
<accession>A0A428UHP6</accession>
<evidence type="ECO:0000259" key="3">
    <source>
        <dbReference type="Pfam" id="PF26640"/>
    </source>
</evidence>
<gene>
    <name evidence="4" type="ORF">CDV31_005669</name>
</gene>